<dbReference type="SUPFAM" id="SSF53850">
    <property type="entry name" value="Periplasmic binding protein-like II"/>
    <property type="match status" value="1"/>
</dbReference>
<comment type="subcellular location">
    <subcellularLocation>
        <location evidence="1">Cell envelope</location>
    </subcellularLocation>
</comment>
<dbReference type="NCBIfam" id="NF037995">
    <property type="entry name" value="TRAP_S1"/>
    <property type="match status" value="1"/>
</dbReference>
<dbReference type="PANTHER" id="PTHR33376:SF4">
    <property type="entry name" value="SIALIC ACID-BINDING PERIPLASMIC PROTEIN SIAP"/>
    <property type="match status" value="1"/>
</dbReference>
<dbReference type="NCBIfam" id="TIGR00787">
    <property type="entry name" value="dctP"/>
    <property type="match status" value="1"/>
</dbReference>
<dbReference type="Gene3D" id="3.40.190.170">
    <property type="entry name" value="Bacterial extracellular solute-binding protein, family 7"/>
    <property type="match status" value="1"/>
</dbReference>
<comment type="similarity">
    <text evidence="2">Belongs to the bacterial solute-binding protein 7 family.</text>
</comment>
<dbReference type="AlphaFoldDB" id="A0A1M7HKE7"/>
<reference evidence="7" key="1">
    <citation type="submission" date="2016-11" db="EMBL/GenBank/DDBJ databases">
        <authorList>
            <person name="Varghese N."/>
            <person name="Submissions S."/>
        </authorList>
    </citation>
    <scope>NUCLEOTIDE SEQUENCE [LARGE SCALE GENOMIC DNA]</scope>
    <source>
        <strain evidence="7">DSM 18802</strain>
    </source>
</reference>
<evidence type="ECO:0000256" key="5">
    <source>
        <dbReference type="SAM" id="SignalP"/>
    </source>
</evidence>
<dbReference type="PROSITE" id="PS51257">
    <property type="entry name" value="PROKAR_LIPOPROTEIN"/>
    <property type="match status" value="1"/>
</dbReference>
<proteinExistence type="inferred from homology"/>
<keyword evidence="4 5" id="KW-0732">Signal</keyword>
<dbReference type="GO" id="GO:0030288">
    <property type="term" value="C:outer membrane-bounded periplasmic space"/>
    <property type="evidence" value="ECO:0007669"/>
    <property type="project" value="InterPro"/>
</dbReference>
<dbReference type="STRING" id="447595.SAMN05660826_00686"/>
<dbReference type="InterPro" id="IPR004682">
    <property type="entry name" value="TRAP_DctP"/>
</dbReference>
<feature type="signal peptide" evidence="5">
    <location>
        <begin position="1"/>
        <end position="25"/>
    </location>
</feature>
<dbReference type="OrthoDB" id="9815946at2"/>
<organism evidence="6 7">
    <name type="scientific">Caldanaerovirga acetigignens</name>
    <dbReference type="NCBI Taxonomy" id="447595"/>
    <lineage>
        <taxon>Bacteria</taxon>
        <taxon>Bacillati</taxon>
        <taxon>Bacillota</taxon>
        <taxon>Clostridia</taxon>
        <taxon>Thermosediminibacterales</taxon>
        <taxon>Thermosediminibacteraceae</taxon>
        <taxon>Caldanaerovirga</taxon>
    </lineage>
</organism>
<dbReference type="RefSeq" id="WP_073254685.1">
    <property type="nucleotide sequence ID" value="NZ_FRCR01000003.1"/>
</dbReference>
<dbReference type="PANTHER" id="PTHR33376">
    <property type="match status" value="1"/>
</dbReference>
<accession>A0A1M7HKE7</accession>
<feature type="chain" id="PRO_5038618404" evidence="5">
    <location>
        <begin position="26"/>
        <end position="340"/>
    </location>
</feature>
<dbReference type="InterPro" id="IPR038404">
    <property type="entry name" value="TRAP_DctP_sf"/>
</dbReference>
<gene>
    <name evidence="6" type="ORF">SAMN05660826_00686</name>
</gene>
<evidence type="ECO:0000256" key="3">
    <source>
        <dbReference type="ARBA" id="ARBA00022448"/>
    </source>
</evidence>
<dbReference type="EMBL" id="FRCR01000003">
    <property type="protein sequence ID" value="SHM28944.1"/>
    <property type="molecule type" value="Genomic_DNA"/>
</dbReference>
<dbReference type="GO" id="GO:0055085">
    <property type="term" value="P:transmembrane transport"/>
    <property type="evidence" value="ECO:0007669"/>
    <property type="project" value="InterPro"/>
</dbReference>
<protein>
    <submittedName>
        <fullName evidence="6">Tripartite ATP-independent transporter solute receptor, DctP family</fullName>
    </submittedName>
</protein>
<dbReference type="Proteomes" id="UP000184375">
    <property type="component" value="Unassembled WGS sequence"/>
</dbReference>
<evidence type="ECO:0000313" key="7">
    <source>
        <dbReference type="Proteomes" id="UP000184375"/>
    </source>
</evidence>
<dbReference type="PIRSF" id="PIRSF006470">
    <property type="entry name" value="DctB"/>
    <property type="match status" value="1"/>
</dbReference>
<keyword evidence="3" id="KW-0813">Transport</keyword>
<keyword evidence="7" id="KW-1185">Reference proteome</keyword>
<dbReference type="Pfam" id="PF03480">
    <property type="entry name" value="DctP"/>
    <property type="match status" value="1"/>
</dbReference>
<evidence type="ECO:0000256" key="4">
    <source>
        <dbReference type="ARBA" id="ARBA00022729"/>
    </source>
</evidence>
<name>A0A1M7HKE7_9FIRM</name>
<sequence>MKVRVKVISLILVLALVLISITACSGGKKGQENNAGQKQETIEWKFGYLANEEHIWHKTAQEFARLVNEKTNGRLVIKLYPNEQLGSEMDVLNMIRDGSADMTISGESMQNWAPKAALMAVPYAFRDINHMKKVIEGEIGKEISQEIMDKVGVTPLYYHLRAPRNLTSNKPIRNLSDLKGLKLRVPNVPVFVEAWKAAGASPQVMAFSEVFTALQQNVIEAQENPYDLILSGGLYEVQKYVNETEHVIGWVYVVVGNKQLNSLPEDMRKAVLEAAKEVQVYANQLFEKDTEACKQKLIEKGMTIISDVNKEEFKNAMVPAVLKMLNDEQKALYQKILEVQ</sequence>
<dbReference type="CDD" id="cd13603">
    <property type="entry name" value="PBP2_TRAP_Siap_TeaA_like"/>
    <property type="match status" value="1"/>
</dbReference>
<dbReference type="InterPro" id="IPR018389">
    <property type="entry name" value="DctP_fam"/>
</dbReference>
<evidence type="ECO:0000313" key="6">
    <source>
        <dbReference type="EMBL" id="SHM28944.1"/>
    </source>
</evidence>
<evidence type="ECO:0000256" key="2">
    <source>
        <dbReference type="ARBA" id="ARBA00009023"/>
    </source>
</evidence>
<evidence type="ECO:0000256" key="1">
    <source>
        <dbReference type="ARBA" id="ARBA00004196"/>
    </source>
</evidence>
<keyword evidence="6" id="KW-0675">Receptor</keyword>